<gene>
    <name evidence="4" type="ORF">VA596_44915</name>
</gene>
<organism evidence="4 5">
    <name type="scientific">Amycolatopsis heterodermiae</name>
    <dbReference type="NCBI Taxonomy" id="3110235"/>
    <lineage>
        <taxon>Bacteria</taxon>
        <taxon>Bacillati</taxon>
        <taxon>Actinomycetota</taxon>
        <taxon>Actinomycetes</taxon>
        <taxon>Pseudonocardiales</taxon>
        <taxon>Pseudonocardiaceae</taxon>
        <taxon>Amycolatopsis</taxon>
    </lineage>
</organism>
<keyword evidence="2" id="KW-0732">Signal</keyword>
<feature type="chain" id="PRO_5046393962" evidence="2">
    <location>
        <begin position="28"/>
        <end position="576"/>
    </location>
</feature>
<dbReference type="EMBL" id="JAYFSI010000017">
    <property type="protein sequence ID" value="MEA5366740.1"/>
    <property type="molecule type" value="Genomic_DNA"/>
</dbReference>
<dbReference type="InterPro" id="IPR029058">
    <property type="entry name" value="AB_hydrolase_fold"/>
</dbReference>
<dbReference type="NCBIfam" id="TIGR00976">
    <property type="entry name" value="CocE_NonD"/>
    <property type="match status" value="1"/>
</dbReference>
<evidence type="ECO:0000313" key="5">
    <source>
        <dbReference type="Proteomes" id="UP001304298"/>
    </source>
</evidence>
<proteinExistence type="predicted"/>
<name>A0ABU5RLQ3_9PSEU</name>
<dbReference type="Gene3D" id="3.40.50.1820">
    <property type="entry name" value="alpha/beta hydrolase"/>
    <property type="match status" value="2"/>
</dbReference>
<evidence type="ECO:0000259" key="3">
    <source>
        <dbReference type="SMART" id="SM00939"/>
    </source>
</evidence>
<dbReference type="GO" id="GO:0016787">
    <property type="term" value="F:hydrolase activity"/>
    <property type="evidence" value="ECO:0007669"/>
    <property type="project" value="UniProtKB-KW"/>
</dbReference>
<evidence type="ECO:0000256" key="1">
    <source>
        <dbReference type="ARBA" id="ARBA00022801"/>
    </source>
</evidence>
<dbReference type="SUPFAM" id="SSF49785">
    <property type="entry name" value="Galactose-binding domain-like"/>
    <property type="match status" value="1"/>
</dbReference>
<dbReference type="Gene3D" id="2.60.120.260">
    <property type="entry name" value="Galactose-binding domain-like"/>
    <property type="match status" value="1"/>
</dbReference>
<sequence length="576" mass="60192">MKKARRLAGAALLALAAVTVVPAPAEASWRPKPEPATYGQSEAVPASVTMDDGVVLSARVVYPVDPVTGARAPGPFPVLLSQTPYGMAGPDPRAGGAYFVERGYIYVTASVRGTGTSGGQLDWFGRRQGQDGATLVNWAAHALPGSDGAVGLDGCSYLGVDQWYTAAEVGPHSALKAIAPFCTDSQMYQDLATVGGVPTTFIPSISRAFPRGPEDDPLTDPLSVTAGDLTTGGARSYDNAYWHGIDVQEFMPRIVANGVPALSEAGWKDLFPGGNIGAYVAAQNAYFGRPVTAPIAAGERVTGRYQAIVGPWTHGQHVNEDVLSNLRKEWFDTWLKGRPTGMANTAKPLHLFENGGDRWVDTAAWPPSTGTGTYYLGGNGTLTTTRPATEGSDALSAAPTYTTAPLTRDAVLDGPIDVSVQLKSTAPDAYVAVTVNLVSPSGAVTKVSDGGLLASLRELDTRRSWYGAGHTLIQPSHPFTQASRRLLTPGETVRLDIAVLPNLTVLPAGSRLQVVLTAQAPAGFHLQPAPTPQQSANLAAGRSAVSRAPWAPSSVTVPLAAPHSFTTSPITWGPAS</sequence>
<evidence type="ECO:0000256" key="2">
    <source>
        <dbReference type="SAM" id="SignalP"/>
    </source>
</evidence>
<dbReference type="InterPro" id="IPR000383">
    <property type="entry name" value="Xaa-Pro-like_dom"/>
</dbReference>
<evidence type="ECO:0000313" key="4">
    <source>
        <dbReference type="EMBL" id="MEA5366740.1"/>
    </source>
</evidence>
<dbReference type="InterPro" id="IPR013736">
    <property type="entry name" value="Xaa-Pro_dipept_C"/>
</dbReference>
<dbReference type="RefSeq" id="WP_323336183.1">
    <property type="nucleotide sequence ID" value="NZ_JAYFSI010000017.1"/>
</dbReference>
<dbReference type="Proteomes" id="UP001304298">
    <property type="component" value="Unassembled WGS sequence"/>
</dbReference>
<dbReference type="InterPro" id="IPR008979">
    <property type="entry name" value="Galactose-bd-like_sf"/>
</dbReference>
<feature type="domain" description="Xaa-Pro dipeptidyl-peptidase C-terminal" evidence="3">
    <location>
        <begin position="328"/>
        <end position="546"/>
    </location>
</feature>
<dbReference type="Pfam" id="PF02129">
    <property type="entry name" value="Peptidase_S15"/>
    <property type="match status" value="1"/>
</dbReference>
<dbReference type="Pfam" id="PF08530">
    <property type="entry name" value="PepX_C"/>
    <property type="match status" value="1"/>
</dbReference>
<keyword evidence="1 4" id="KW-0378">Hydrolase</keyword>
<accession>A0ABU5RLQ3</accession>
<dbReference type="SUPFAM" id="SSF53474">
    <property type="entry name" value="alpha/beta-Hydrolases"/>
    <property type="match status" value="1"/>
</dbReference>
<dbReference type="InterPro" id="IPR005674">
    <property type="entry name" value="CocE/Ser_esterase"/>
</dbReference>
<protein>
    <submittedName>
        <fullName evidence="4">CocE/NonD family hydrolase</fullName>
    </submittedName>
</protein>
<reference evidence="4 5" key="1">
    <citation type="submission" date="2023-12" db="EMBL/GenBank/DDBJ databases">
        <title>Amycolatopsis sp. V23-08.</title>
        <authorList>
            <person name="Somphong A."/>
        </authorList>
    </citation>
    <scope>NUCLEOTIDE SEQUENCE [LARGE SCALE GENOMIC DNA]</scope>
    <source>
        <strain evidence="4 5">V23-08</strain>
    </source>
</reference>
<comment type="caution">
    <text evidence="4">The sequence shown here is derived from an EMBL/GenBank/DDBJ whole genome shotgun (WGS) entry which is preliminary data.</text>
</comment>
<keyword evidence="5" id="KW-1185">Reference proteome</keyword>
<feature type="signal peptide" evidence="2">
    <location>
        <begin position="1"/>
        <end position="27"/>
    </location>
</feature>
<dbReference type="SMART" id="SM00939">
    <property type="entry name" value="PepX_C"/>
    <property type="match status" value="1"/>
</dbReference>